<keyword evidence="3" id="KW-1185">Reference proteome</keyword>
<evidence type="ECO:0000313" key="3">
    <source>
        <dbReference type="Proteomes" id="UP000728032"/>
    </source>
</evidence>
<accession>A0A7R9LNE3</accession>
<gene>
    <name evidence="2" type="ORF">ONB1V03_LOCUS4238</name>
</gene>
<organism evidence="2">
    <name type="scientific">Oppiella nova</name>
    <dbReference type="NCBI Taxonomy" id="334625"/>
    <lineage>
        <taxon>Eukaryota</taxon>
        <taxon>Metazoa</taxon>
        <taxon>Ecdysozoa</taxon>
        <taxon>Arthropoda</taxon>
        <taxon>Chelicerata</taxon>
        <taxon>Arachnida</taxon>
        <taxon>Acari</taxon>
        <taxon>Acariformes</taxon>
        <taxon>Sarcoptiformes</taxon>
        <taxon>Oribatida</taxon>
        <taxon>Brachypylina</taxon>
        <taxon>Oppioidea</taxon>
        <taxon>Oppiidae</taxon>
        <taxon>Oppiella</taxon>
    </lineage>
</organism>
<evidence type="ECO:0000313" key="2">
    <source>
        <dbReference type="EMBL" id="CAD7643639.1"/>
    </source>
</evidence>
<sequence length="162" mass="18965">MSALYRPNRPYTRLQASPRTVVGNVTNEQANSLAKLMRLVSHHFQTHLVINMKEVFSIRREPGSNPTILKIRDRLVNGYSLNKNPRYQRERGFLDKIIAIDETWLKSYDPQDPRQTSEWLLPEQKPWEELDHPSYSPDMSPPDMDGIQRIKAPNKGKQFHSR</sequence>
<proteinExistence type="predicted"/>
<name>A0A7R9LNE3_9ACAR</name>
<feature type="region of interest" description="Disordered" evidence="1">
    <location>
        <begin position="128"/>
        <end position="162"/>
    </location>
</feature>
<feature type="compositionally biased region" description="Low complexity" evidence="1">
    <location>
        <begin position="133"/>
        <end position="145"/>
    </location>
</feature>
<protein>
    <submittedName>
        <fullName evidence="2">Uncharacterized protein</fullName>
    </submittedName>
</protein>
<dbReference type="EMBL" id="CAJPVJ010001425">
    <property type="protein sequence ID" value="CAG2164688.1"/>
    <property type="molecule type" value="Genomic_DNA"/>
</dbReference>
<feature type="compositionally biased region" description="Basic residues" evidence="1">
    <location>
        <begin position="152"/>
        <end position="162"/>
    </location>
</feature>
<dbReference type="OrthoDB" id="6434254at2759"/>
<dbReference type="EMBL" id="OC916250">
    <property type="protein sequence ID" value="CAD7643639.1"/>
    <property type="molecule type" value="Genomic_DNA"/>
</dbReference>
<dbReference type="Proteomes" id="UP000728032">
    <property type="component" value="Unassembled WGS sequence"/>
</dbReference>
<evidence type="ECO:0000256" key="1">
    <source>
        <dbReference type="SAM" id="MobiDB-lite"/>
    </source>
</evidence>
<reference evidence="2" key="1">
    <citation type="submission" date="2020-11" db="EMBL/GenBank/DDBJ databases">
        <authorList>
            <person name="Tran Van P."/>
        </authorList>
    </citation>
    <scope>NUCLEOTIDE SEQUENCE</scope>
</reference>
<dbReference type="AlphaFoldDB" id="A0A7R9LNE3"/>